<feature type="compositionally biased region" description="Low complexity" evidence="1">
    <location>
        <begin position="318"/>
        <end position="335"/>
    </location>
</feature>
<dbReference type="Proteomes" id="UP001189429">
    <property type="component" value="Unassembled WGS sequence"/>
</dbReference>
<feature type="compositionally biased region" description="Basic residues" evidence="1">
    <location>
        <begin position="68"/>
        <end position="77"/>
    </location>
</feature>
<name>A0ABN9STN4_9DINO</name>
<organism evidence="2 3">
    <name type="scientific">Prorocentrum cordatum</name>
    <dbReference type="NCBI Taxonomy" id="2364126"/>
    <lineage>
        <taxon>Eukaryota</taxon>
        <taxon>Sar</taxon>
        <taxon>Alveolata</taxon>
        <taxon>Dinophyceae</taxon>
        <taxon>Prorocentrales</taxon>
        <taxon>Prorocentraceae</taxon>
        <taxon>Prorocentrum</taxon>
    </lineage>
</organism>
<reference evidence="2" key="1">
    <citation type="submission" date="2023-10" db="EMBL/GenBank/DDBJ databases">
        <authorList>
            <person name="Chen Y."/>
            <person name="Shah S."/>
            <person name="Dougan E. K."/>
            <person name="Thang M."/>
            <person name="Chan C."/>
        </authorList>
    </citation>
    <scope>NUCLEOTIDE SEQUENCE [LARGE SCALE GENOMIC DNA]</scope>
</reference>
<comment type="caution">
    <text evidence="2">The sequence shown here is derived from an EMBL/GenBank/DDBJ whole genome shotgun (WGS) entry which is preliminary data.</text>
</comment>
<feature type="compositionally biased region" description="Basic and acidic residues" evidence="1">
    <location>
        <begin position="862"/>
        <end position="871"/>
    </location>
</feature>
<keyword evidence="3" id="KW-1185">Reference proteome</keyword>
<feature type="compositionally biased region" description="Low complexity" evidence="1">
    <location>
        <begin position="151"/>
        <end position="160"/>
    </location>
</feature>
<feature type="compositionally biased region" description="Basic and acidic residues" evidence="1">
    <location>
        <begin position="424"/>
        <end position="433"/>
    </location>
</feature>
<sequence>MTARARPPAPKMGLRPESPSPDTAPAAQATKRSRMEPEAPARGAAGSRRARGLATTPQPCGGSWPGRGRSRRPRRSTPPRAWRSPTRGPAATSQSPSGQLPGGARRPRPAAPAWRGGGGSPRSRSRTPPSPRSGRQSPPPQRHRDGHRGQGSDAASGQAAEEPPVSRQPRRGSGQRSGGIAGPAQELPSDGAARPPAREELPLSRSGQASDGVAELVIDPPGQPTSMGKTAGGGVCEATGSPAGVDREFWDLLRERLFGDPAAPRKLPPYAEARKLLRSDPRWRAVGSQESRQRLYATASLEAAERWSAVKQEPGGEDAQQAATKAAEDCATAEARPARQEKVPLQARHIASSASSEQPLSSTRAASKGAEGGATLQARRAAPGAPSDQPAASASKTAEGDMTLQAIRAVPDASSEPPTASSRPADEGTEGKSIDAAQLAKEQRARWQAGPTAPGIPSEAQEHLRTVGTVAKSGEGGAVEPARRGRRQGTLQQAGHTALGSAAETHKRTASVEAAVEEADNGAADIARPQRHSKASRSALPSALCTTSEAQANFASSELVDETVGDDIVEVARPSGQREALERSLGASKAWRRTNVDTVEAGAAEVARPEAQTRDGNAEALTKSCEGDATKATQPGKRQEAPQRSQLALLRTPSDEHERSFGAKVAVKHTVGCLTEAARPGRLQESQQPIQHAVLDISSHEESRGANAGIVVQGADDYAAKATRRRLGWWQLAPQHLQHADPSHSSDRKECSISVEAVVETVEAAQLRKQQLAPQQARHLALGVSAEVQKRSMSVEAVAGNGEEDAAEAAQTNRRQEARRVAHGTCSPEAPADPTGFRRATRASGHGRAPGAVRGELATQRARAEGRRRTPTDAGEAAGGVAPGLEGCARSSRQDKVWRDTTPPPGRHLPLPLRRRGSAIEIDDSGSDPGCRELPRASGETRAGGEAMSEALGAAAGASRRRCRAAAARGDGGGLATTTHARRATSEAPAGPVAGKAPDSLTSWGRIASWMRQRRVALAGQAQLAEPRARSAAKRWPHAGGEVRRGWTGAAMAQVLAPGLAVACQASVGSGMVWRCWNGGALAWLRTEHAQYDGSEGNADREGTQSCDAEANHASGLRAAARPEPLSRGARLLRIRASPRAAGREWLVAAALILAQELRYLLPGEGARAHLAAGSEAGSEGGAEAEVLVFRGTSAFRLPMAPQARWKRVSVRRANRPTGALTPPVTKGYVSWRLSMANFLSLVASRGARCGFEANVAGAAQDSAEDDPMGDVEVERLGVQFSVQAIVNTQHQFIKDKSRWLESRTVLQVRAELAILDGNGRGELPGDLVGVAAGLRAKLGAEYIGPGSFAILQRCAAGWEKEAR</sequence>
<protein>
    <submittedName>
        <fullName evidence="2">Uncharacterized protein</fullName>
    </submittedName>
</protein>
<gene>
    <name evidence="2" type="ORF">PCOR1329_LOCUS32473</name>
</gene>
<feature type="region of interest" description="Disordered" evidence="1">
    <location>
        <begin position="1"/>
        <end position="242"/>
    </location>
</feature>
<feature type="region of interest" description="Disordered" evidence="1">
    <location>
        <begin position="795"/>
        <end position="946"/>
    </location>
</feature>
<feature type="region of interest" description="Disordered" evidence="1">
    <location>
        <begin position="309"/>
        <end position="539"/>
    </location>
</feature>
<feature type="compositionally biased region" description="Low complexity" evidence="1">
    <location>
        <begin position="78"/>
        <end position="87"/>
    </location>
</feature>
<evidence type="ECO:0000256" key="1">
    <source>
        <dbReference type="SAM" id="MobiDB-lite"/>
    </source>
</evidence>
<feature type="region of interest" description="Disordered" evidence="1">
    <location>
        <begin position="625"/>
        <end position="645"/>
    </location>
</feature>
<proteinExistence type="predicted"/>
<evidence type="ECO:0000313" key="2">
    <source>
        <dbReference type="EMBL" id="CAK0835764.1"/>
    </source>
</evidence>
<feature type="compositionally biased region" description="Low complexity" evidence="1">
    <location>
        <begin position="352"/>
        <end position="362"/>
    </location>
</feature>
<accession>A0ABN9STN4</accession>
<feature type="region of interest" description="Disordered" evidence="1">
    <location>
        <begin position="969"/>
        <end position="999"/>
    </location>
</feature>
<dbReference type="EMBL" id="CAUYUJ010013191">
    <property type="protein sequence ID" value="CAK0835764.1"/>
    <property type="molecule type" value="Genomic_DNA"/>
</dbReference>
<evidence type="ECO:0000313" key="3">
    <source>
        <dbReference type="Proteomes" id="UP001189429"/>
    </source>
</evidence>